<evidence type="ECO:0000313" key="2">
    <source>
        <dbReference type="Proteomes" id="UP000015453"/>
    </source>
</evidence>
<reference evidence="1 2" key="1">
    <citation type="journal article" date="2013" name="BMC Genomics">
        <title>The miniature genome of a carnivorous plant Genlisea aurea contains a low number of genes and short non-coding sequences.</title>
        <authorList>
            <person name="Leushkin E.V."/>
            <person name="Sutormin R.A."/>
            <person name="Nabieva E.R."/>
            <person name="Penin A.A."/>
            <person name="Kondrashov A.S."/>
            <person name="Logacheva M.D."/>
        </authorList>
    </citation>
    <scope>NUCLEOTIDE SEQUENCE [LARGE SCALE GENOMIC DNA]</scope>
</reference>
<protein>
    <submittedName>
        <fullName evidence="1">Uncharacterized protein</fullName>
    </submittedName>
</protein>
<dbReference type="EMBL" id="AUSU01000018">
    <property type="protein sequence ID" value="EPS74646.1"/>
    <property type="molecule type" value="Genomic_DNA"/>
</dbReference>
<proteinExistence type="predicted"/>
<dbReference type="Proteomes" id="UP000015453">
    <property type="component" value="Unassembled WGS sequence"/>
</dbReference>
<sequence>MDGGLQMVRLTHFLSGLNDNYNVTRNFVLAMTPLLETAFSMLFNVEPNFEKEASVTSSALLSQTAISGGTNDTTRYMDKKNRYSTKCKKMGHLKATV</sequence>
<accession>S8DAV4</accession>
<keyword evidence="2" id="KW-1185">Reference proteome</keyword>
<comment type="caution">
    <text evidence="1">The sequence shown here is derived from an EMBL/GenBank/DDBJ whole genome shotgun (WGS) entry which is preliminary data.</text>
</comment>
<name>S8DAV4_9LAMI</name>
<gene>
    <name evidence="1" type="ORF">M569_00125</name>
</gene>
<evidence type="ECO:0000313" key="1">
    <source>
        <dbReference type="EMBL" id="EPS74646.1"/>
    </source>
</evidence>
<dbReference type="AlphaFoldDB" id="S8DAV4"/>
<organism evidence="1 2">
    <name type="scientific">Genlisea aurea</name>
    <dbReference type="NCBI Taxonomy" id="192259"/>
    <lineage>
        <taxon>Eukaryota</taxon>
        <taxon>Viridiplantae</taxon>
        <taxon>Streptophyta</taxon>
        <taxon>Embryophyta</taxon>
        <taxon>Tracheophyta</taxon>
        <taxon>Spermatophyta</taxon>
        <taxon>Magnoliopsida</taxon>
        <taxon>eudicotyledons</taxon>
        <taxon>Gunneridae</taxon>
        <taxon>Pentapetalae</taxon>
        <taxon>asterids</taxon>
        <taxon>lamiids</taxon>
        <taxon>Lamiales</taxon>
        <taxon>Lentibulariaceae</taxon>
        <taxon>Genlisea</taxon>
    </lineage>
</organism>